<sequence>MSTDAPMLDAAQLRAQLNDPQPMQRARALHLLEQAIAACPEARLAGEAERFTARGIPFYRPDDRHFAAWVDRAVALWERLQAPAAHRCAA</sequence>
<dbReference type="AlphaFoldDB" id="A0A0K8P6F5"/>
<dbReference type="EMBL" id="BBYR01000058">
    <property type="protein sequence ID" value="GAP37785.1"/>
    <property type="molecule type" value="Genomic_DNA"/>
</dbReference>
<gene>
    <name evidence="1" type="ORF">ISF6_3730</name>
</gene>
<dbReference type="Proteomes" id="UP000037660">
    <property type="component" value="Unassembled WGS sequence"/>
</dbReference>
<evidence type="ECO:0000313" key="2">
    <source>
        <dbReference type="Proteomes" id="UP000037660"/>
    </source>
</evidence>
<accession>A0A0K8P6F5</accession>
<evidence type="ECO:0000313" key="1">
    <source>
        <dbReference type="EMBL" id="GAP37785.1"/>
    </source>
</evidence>
<reference evidence="2" key="1">
    <citation type="submission" date="2015-07" db="EMBL/GenBank/DDBJ databases">
        <title>Discovery of a poly(ethylene terephthalate assimilation.</title>
        <authorList>
            <person name="Yoshida S."/>
            <person name="Hiraga K."/>
            <person name="Takehana T."/>
            <person name="Taniguchi I."/>
            <person name="Yamaji H."/>
            <person name="Maeda Y."/>
            <person name="Toyohara K."/>
            <person name="Miyamoto K."/>
            <person name="Kimura Y."/>
            <person name="Oda K."/>
        </authorList>
    </citation>
    <scope>NUCLEOTIDE SEQUENCE [LARGE SCALE GENOMIC DNA]</scope>
    <source>
        <strain evidence="2">NBRC 110686 / TISTR 2288 / 201-F6</strain>
    </source>
</reference>
<organism evidence="1 2">
    <name type="scientific">Piscinibacter sakaiensis</name>
    <name type="common">Ideonella sakaiensis</name>
    <dbReference type="NCBI Taxonomy" id="1547922"/>
    <lineage>
        <taxon>Bacteria</taxon>
        <taxon>Pseudomonadati</taxon>
        <taxon>Pseudomonadota</taxon>
        <taxon>Betaproteobacteria</taxon>
        <taxon>Burkholderiales</taxon>
        <taxon>Sphaerotilaceae</taxon>
        <taxon>Piscinibacter</taxon>
    </lineage>
</organism>
<dbReference type="OrthoDB" id="9153287at2"/>
<comment type="caution">
    <text evidence="1">The sequence shown here is derived from an EMBL/GenBank/DDBJ whole genome shotgun (WGS) entry which is preliminary data.</text>
</comment>
<proteinExistence type="predicted"/>
<dbReference type="RefSeq" id="WP_054021698.1">
    <property type="nucleotide sequence ID" value="NZ_BBYR01000058.1"/>
</dbReference>
<keyword evidence="2" id="KW-1185">Reference proteome</keyword>
<protein>
    <submittedName>
        <fullName evidence="1">Uncharacterized protein</fullName>
    </submittedName>
</protein>
<reference evidence="1 2" key="2">
    <citation type="journal article" date="2016" name="Science">
        <title>A bacterium that degrades and assimilates poly(ethylene terephthalate).</title>
        <authorList>
            <person name="Yoshida S."/>
            <person name="Hiraga K."/>
            <person name="Takehana T."/>
            <person name="Taniguchi I."/>
            <person name="Yamaji H."/>
            <person name="Maeda Y."/>
            <person name="Toyohara K."/>
            <person name="Miyamoto K."/>
            <person name="Kimura Y."/>
            <person name="Oda K."/>
        </authorList>
    </citation>
    <scope>NUCLEOTIDE SEQUENCE [LARGE SCALE GENOMIC DNA]</scope>
    <source>
        <strain evidence="2">NBRC 110686 / TISTR 2288 / 201-F6</strain>
    </source>
</reference>
<name>A0A0K8P6F5_PISS1</name>